<name>A0A1D3D5I4_9EIME</name>
<comment type="caution">
    <text evidence="2">The sequence shown here is derived from an EMBL/GenBank/DDBJ whole genome shotgun (WGS) entry which is preliminary data.</text>
</comment>
<dbReference type="InParanoid" id="A0A1D3D5I4"/>
<feature type="region of interest" description="Disordered" evidence="1">
    <location>
        <begin position="639"/>
        <end position="664"/>
    </location>
</feature>
<dbReference type="VEuPathDB" id="ToxoDB:cyc_03073"/>
<gene>
    <name evidence="2" type="ORF">cyc_03073</name>
</gene>
<sequence length="1130" mass="121972">MVNRRSEHKAYLWAPSALRAANCTAALAAALQSPAAALLQLAVPRTAADVDTLETAAGNEDDLLMLLQLLLQLPSAAAGRPLNTAEAFQHSARYDAYNTEASRASTQAEATASVSELSEQVSFQLSSSLLLLLAAFHPQRPLLSLGTLPPLQQRLASAPAVLDAIRTAVEALEKGPLTQPIGFAILQWTLDLIATTLFTLTRGAQFPQLELEALCRLFADAFDPAHPGLTVLLMQKALDAIRFRAEAVGAPEALLLLRGIRKLQVTLPSKLHAPLTIDLPLLQLQLWPSLRSHFLTLPTDSLLEVAAVYLHSAFVAEVLYSGASKMQTLPYGSFQYQCARLEPYAASLVLGSPLQHELLRSIDSRLSTMELHHAAALCRTVLGLSPAAQLPTNTLPEIDGGSMTVLWEFGSAFLQKYFGTPTRASEAGAGFTEGLLEGSSSRTAVGVAEHPHGALQPEHLLAGRQMLRCLSTDDFVDIIRVMNGYGYRNESVERLLLQEAAERLETPLSPSSVSALLQLPTPRVPPPALVRAFELQLQRFCDNCTALEPLLQLSASLHDGWRGSLLSRFRLQHHVERLAAASLPESSAPTEATQGDVGPWLLLQHVPSLLAFVSKSEDGARGSFADPCLLAAGETSLAQRGGSQGSSVPTVSPAKLSPSDCKAAEQPPPAALSLALRVLLPALYTRHLQPEDLGALLCPLAQCPLLGEYVAAARETAPQSRLALLPDAIGNLILQISETTMDGIQHISPLLRLIKILGMDSGVYVHPLLSALQRSSLQSLHFEDATDLLSALLQSRVRHEPLLQRLISWLSSTLVAAPVLPASASVALLACLRCCSGLGYESEQLVAVACSLLQQWQQQKYGNHSGIAPDRQQQQLLEGGLTDETEVSLLHCLLTGEHFSDTATACFRLCVENIRDGVQAARVRGGPPPHSPALYYEVYEATLALQELASRLLALNSKDDEALLAFCQHDLPKAFWHRRERLLLESFLSSPAFVEIRAALTSANLQGLQPLITSCGFCHFAATAKPGMSEVVAADVSGTAKKQADSPVAGLALVCVPEEETLLLPQQCGTLLLLHQQHLQRSCGRSRLLLRLLHQTGWASVPIWMDQWRQLPDAAARVSYLRALTNEEDA</sequence>
<evidence type="ECO:0000313" key="2">
    <source>
        <dbReference type="EMBL" id="OEH78707.1"/>
    </source>
</evidence>
<evidence type="ECO:0000256" key="1">
    <source>
        <dbReference type="SAM" id="MobiDB-lite"/>
    </source>
</evidence>
<organism evidence="2 3">
    <name type="scientific">Cyclospora cayetanensis</name>
    <dbReference type="NCBI Taxonomy" id="88456"/>
    <lineage>
        <taxon>Eukaryota</taxon>
        <taxon>Sar</taxon>
        <taxon>Alveolata</taxon>
        <taxon>Apicomplexa</taxon>
        <taxon>Conoidasida</taxon>
        <taxon>Coccidia</taxon>
        <taxon>Eucoccidiorida</taxon>
        <taxon>Eimeriorina</taxon>
        <taxon>Eimeriidae</taxon>
        <taxon>Cyclospora</taxon>
    </lineage>
</organism>
<dbReference type="Proteomes" id="UP000095192">
    <property type="component" value="Unassembled WGS sequence"/>
</dbReference>
<proteinExistence type="predicted"/>
<keyword evidence="3" id="KW-1185">Reference proteome</keyword>
<dbReference type="EMBL" id="JROU02000649">
    <property type="protein sequence ID" value="OEH78707.1"/>
    <property type="molecule type" value="Genomic_DNA"/>
</dbReference>
<reference evidence="2 3" key="1">
    <citation type="journal article" date="2016" name="BMC Genomics">
        <title>Comparative genomics reveals Cyclospora cayetanensis possesses coccidia-like metabolism and invasion components but unique surface antigens.</title>
        <authorList>
            <person name="Liu S."/>
            <person name="Wang L."/>
            <person name="Zheng H."/>
            <person name="Xu Z."/>
            <person name="Roellig D.M."/>
            <person name="Li N."/>
            <person name="Frace M.A."/>
            <person name="Tang K."/>
            <person name="Arrowood M.J."/>
            <person name="Moss D.M."/>
            <person name="Zhang L."/>
            <person name="Feng Y."/>
            <person name="Xiao L."/>
        </authorList>
    </citation>
    <scope>NUCLEOTIDE SEQUENCE [LARGE SCALE GENOMIC DNA]</scope>
    <source>
        <strain evidence="2 3">CHN_HEN01</strain>
    </source>
</reference>
<dbReference type="AlphaFoldDB" id="A0A1D3D5I4"/>
<evidence type="ECO:0000313" key="3">
    <source>
        <dbReference type="Proteomes" id="UP000095192"/>
    </source>
</evidence>
<protein>
    <submittedName>
        <fullName evidence="2">Uncharacterized protein</fullName>
    </submittedName>
</protein>
<accession>A0A1D3D5I4</accession>